<keyword evidence="2" id="KW-1185">Reference proteome</keyword>
<evidence type="ECO:0000313" key="2">
    <source>
        <dbReference type="Proteomes" id="UP001197875"/>
    </source>
</evidence>
<gene>
    <name evidence="1" type="ORF">LKD71_18050</name>
</gene>
<proteinExistence type="predicted"/>
<sequence>MNAMQPPQNIEEIKAGLETTEKGGVRQSIRNCLTVFQRDPLLSGAIAYNILTDRKDIIKPIGFHRESTALNDTDMKYLLLYLEETYGLTNEKKIDNAIG</sequence>
<accession>A0AAE3DWF0</accession>
<protein>
    <submittedName>
        <fullName evidence="1">Virulence-associated protein E</fullName>
    </submittedName>
</protein>
<evidence type="ECO:0000313" key="1">
    <source>
        <dbReference type="EMBL" id="MCC2191663.1"/>
    </source>
</evidence>
<dbReference type="EMBL" id="JAJEPR010000099">
    <property type="protein sequence ID" value="MCC2191663.1"/>
    <property type="molecule type" value="Genomic_DNA"/>
</dbReference>
<organism evidence="1 2">
    <name type="scientific">Fusicatenibacter faecihominis</name>
    <dbReference type="NCBI Taxonomy" id="2881276"/>
    <lineage>
        <taxon>Bacteria</taxon>
        <taxon>Bacillati</taxon>
        <taxon>Bacillota</taxon>
        <taxon>Clostridia</taxon>
        <taxon>Lachnospirales</taxon>
        <taxon>Lachnospiraceae</taxon>
        <taxon>Fusicatenibacter</taxon>
    </lineage>
</organism>
<comment type="caution">
    <text evidence="1">The sequence shown here is derived from an EMBL/GenBank/DDBJ whole genome shotgun (WGS) entry which is preliminary data.</text>
</comment>
<dbReference type="Proteomes" id="UP001197875">
    <property type="component" value="Unassembled WGS sequence"/>
</dbReference>
<dbReference type="AlphaFoldDB" id="A0AAE3DWF0"/>
<reference evidence="1 2" key="1">
    <citation type="submission" date="2021-10" db="EMBL/GenBank/DDBJ databases">
        <title>Anaerobic single-cell dispensing facilitates the cultivation of human gut bacteria.</title>
        <authorList>
            <person name="Afrizal A."/>
        </authorList>
    </citation>
    <scope>NUCLEOTIDE SEQUENCE [LARGE SCALE GENOMIC DNA]</scope>
    <source>
        <strain evidence="1 2">CLA-AA-H277</strain>
    </source>
</reference>
<feature type="non-terminal residue" evidence="1">
    <location>
        <position position="99"/>
    </location>
</feature>
<name>A0AAE3DWF0_9FIRM</name>